<proteinExistence type="predicted"/>
<protein>
    <submittedName>
        <fullName evidence="3">Alpha/beta hydrolase</fullName>
    </submittedName>
</protein>
<dbReference type="InterPro" id="IPR049492">
    <property type="entry name" value="BD-FAE-like_dom"/>
</dbReference>
<dbReference type="EMBL" id="QWET01000006">
    <property type="protein sequence ID" value="RIH65428.1"/>
    <property type="molecule type" value="Genomic_DNA"/>
</dbReference>
<keyword evidence="4" id="KW-1185">Reference proteome</keyword>
<accession>A0A399D2J8</accession>
<name>A0A399D2J8_9BACT</name>
<feature type="domain" description="BD-FAE-like" evidence="2">
    <location>
        <begin position="118"/>
        <end position="158"/>
    </location>
</feature>
<organism evidence="3 4">
    <name type="scientific">Mariniphaga sediminis</name>
    <dbReference type="NCBI Taxonomy" id="1628158"/>
    <lineage>
        <taxon>Bacteria</taxon>
        <taxon>Pseudomonadati</taxon>
        <taxon>Bacteroidota</taxon>
        <taxon>Bacteroidia</taxon>
        <taxon>Marinilabiliales</taxon>
        <taxon>Prolixibacteraceae</taxon>
        <taxon>Mariniphaga</taxon>
    </lineage>
</organism>
<dbReference type="OrthoDB" id="9796689at2"/>
<comment type="caution">
    <text evidence="3">The sequence shown here is derived from an EMBL/GenBank/DDBJ whole genome shotgun (WGS) entry which is preliminary data.</text>
</comment>
<dbReference type="Proteomes" id="UP000266441">
    <property type="component" value="Unassembled WGS sequence"/>
</dbReference>
<dbReference type="SUPFAM" id="SSF53474">
    <property type="entry name" value="alpha/beta-Hydrolases"/>
    <property type="match status" value="1"/>
</dbReference>
<dbReference type="Gene3D" id="3.40.50.1820">
    <property type="entry name" value="alpha/beta hydrolase"/>
    <property type="match status" value="1"/>
</dbReference>
<evidence type="ECO:0000259" key="2">
    <source>
        <dbReference type="Pfam" id="PF20434"/>
    </source>
</evidence>
<gene>
    <name evidence="3" type="ORF">D1164_09905</name>
</gene>
<dbReference type="InterPro" id="IPR029058">
    <property type="entry name" value="AB_hydrolase_fold"/>
</dbReference>
<reference evidence="3 4" key="1">
    <citation type="journal article" date="2015" name="Int. J. Syst. Evol. Microbiol.">
        <title>Mariniphaga sediminis sp. nov., isolated from coastal sediment.</title>
        <authorList>
            <person name="Wang F.Q."/>
            <person name="Shen Q.Y."/>
            <person name="Chen G.J."/>
            <person name="Du Z.J."/>
        </authorList>
    </citation>
    <scope>NUCLEOTIDE SEQUENCE [LARGE SCALE GENOMIC DNA]</scope>
    <source>
        <strain evidence="3 4">SY21</strain>
    </source>
</reference>
<dbReference type="RefSeq" id="WP_119349809.1">
    <property type="nucleotide sequence ID" value="NZ_QWET01000006.1"/>
</dbReference>
<dbReference type="Pfam" id="PF20434">
    <property type="entry name" value="BD-FAE"/>
    <property type="match status" value="1"/>
</dbReference>
<dbReference type="GO" id="GO:0016787">
    <property type="term" value="F:hydrolase activity"/>
    <property type="evidence" value="ECO:0007669"/>
    <property type="project" value="UniProtKB-KW"/>
</dbReference>
<evidence type="ECO:0000256" key="1">
    <source>
        <dbReference type="ARBA" id="ARBA00022801"/>
    </source>
</evidence>
<sequence>MKRFYFLLFFFLGVTVYAQEKDTIYLWPENREGIEKKNPTLLPDRGDNANRLTDVTNPAIVAFHPQVPAAHGMGVIVCPGGSYRHLSIDKEGYEVAEWLNRLGITAFVLQYSVPHKKDQALLDIRRAIRIVRSKADQWGLDTQKIGAMGFSAGGNLSAHTFSIPSENTSSLIDSADRFSSVPDFAVLIYPGELHTDTEKLSFPDPVETEYPNIFMFCTADDDISNIGCLTLSRKLFETGIPCELHIMPHGGHGYGMRPGNVAAETWPALVEKWLAQINR</sequence>
<keyword evidence="1 3" id="KW-0378">Hydrolase</keyword>
<evidence type="ECO:0000313" key="3">
    <source>
        <dbReference type="EMBL" id="RIH65428.1"/>
    </source>
</evidence>
<dbReference type="AlphaFoldDB" id="A0A399D2J8"/>
<dbReference type="PANTHER" id="PTHR48081">
    <property type="entry name" value="AB HYDROLASE SUPERFAMILY PROTEIN C4A8.06C"/>
    <property type="match status" value="1"/>
</dbReference>
<dbReference type="InterPro" id="IPR050300">
    <property type="entry name" value="GDXG_lipolytic_enzyme"/>
</dbReference>
<evidence type="ECO:0000313" key="4">
    <source>
        <dbReference type="Proteomes" id="UP000266441"/>
    </source>
</evidence>
<dbReference type="PANTHER" id="PTHR48081:SF6">
    <property type="entry name" value="PEPTIDASE S9 PROLYL OLIGOPEPTIDASE CATALYTIC DOMAIN-CONTAINING PROTEIN"/>
    <property type="match status" value="1"/>
</dbReference>